<comment type="caution">
    <text evidence="2">The sequence shown here is derived from an EMBL/GenBank/DDBJ whole genome shotgun (WGS) entry which is preliminary data.</text>
</comment>
<dbReference type="InterPro" id="IPR029058">
    <property type="entry name" value="AB_hydrolase_fold"/>
</dbReference>
<dbReference type="PANTHER" id="PTHR43689">
    <property type="entry name" value="HYDROLASE"/>
    <property type="match status" value="1"/>
</dbReference>
<proteinExistence type="predicted"/>
<dbReference type="InterPro" id="IPR000073">
    <property type="entry name" value="AB_hydrolase_1"/>
</dbReference>
<dbReference type="AlphaFoldDB" id="A0ABD0VEB7"/>
<organism evidence="2 3">
    <name type="scientific">Dendrobium thyrsiflorum</name>
    <name type="common">Pinecone-like raceme dendrobium</name>
    <name type="synonym">Orchid</name>
    <dbReference type="NCBI Taxonomy" id="117978"/>
    <lineage>
        <taxon>Eukaryota</taxon>
        <taxon>Viridiplantae</taxon>
        <taxon>Streptophyta</taxon>
        <taxon>Embryophyta</taxon>
        <taxon>Tracheophyta</taxon>
        <taxon>Spermatophyta</taxon>
        <taxon>Magnoliopsida</taxon>
        <taxon>Liliopsida</taxon>
        <taxon>Asparagales</taxon>
        <taxon>Orchidaceae</taxon>
        <taxon>Epidendroideae</taxon>
        <taxon>Malaxideae</taxon>
        <taxon>Dendrobiinae</taxon>
        <taxon>Dendrobium</taxon>
    </lineage>
</organism>
<feature type="domain" description="AB hydrolase-1" evidence="1">
    <location>
        <begin position="184"/>
        <end position="439"/>
    </location>
</feature>
<dbReference type="Pfam" id="PF00561">
    <property type="entry name" value="Abhydrolase_1"/>
    <property type="match status" value="1"/>
</dbReference>
<dbReference type="PRINTS" id="PR00111">
    <property type="entry name" value="ABHYDROLASE"/>
</dbReference>
<dbReference type="EMBL" id="JANQDX010000006">
    <property type="protein sequence ID" value="KAL0923369.1"/>
    <property type="molecule type" value="Genomic_DNA"/>
</dbReference>
<protein>
    <recommendedName>
        <fullName evidence="1">AB hydrolase-1 domain-containing protein</fullName>
    </recommendedName>
</protein>
<name>A0ABD0VEB7_DENTH</name>
<sequence>MKLMGRMGLLAVAGRALNAVVSVIVFSFLDLLDAVLCFVYKLADFAVDREWKPCYCSISSSGDIFARGGRGRGRGRGSGGRSNVLRLCPSTNCLHLDSISDTLHFRPYLVSDLASIIFKKYAVHNVPTPAILEIPNRKRKHRAAPRWSDCDCHTCNSWSTCGESQSRNLYVRAEGNLLKAEEDVVFIHGFISSSGFWTETVFEEFSEAARSRYRLLAVDLLGFGRSPKPDESLYTMTEHVEMIERSVLRQHGVRRFHIVAHSLGSVLALALAARHPDSVISLTLLAPPYFPGGEGDGGQAVMRRVAPRRVWPPMAFAASMACWYEHVSRTICLVICRQHRLWNYIFRLLTLNRIRTFLIEGFMCHTHNAAWHTLHNVICGNTEKMDRDLDALRDQLKCHVTIFHGENDELVPVECSYAFKSKVPRAHLKVIRGKDHITMVVGRQNTFAAELEQIWKNAKGN</sequence>
<dbReference type="PANTHER" id="PTHR43689:SF57">
    <property type="entry name" value="ALPHA_BETA-HYDROLASES SUPERFAMILY PROTEIN"/>
    <property type="match status" value="1"/>
</dbReference>
<reference evidence="2 3" key="1">
    <citation type="journal article" date="2024" name="Plant Biotechnol. J.">
        <title>Dendrobium thyrsiflorum genome and its molecular insights into genes involved in important horticultural traits.</title>
        <authorList>
            <person name="Chen B."/>
            <person name="Wang J.Y."/>
            <person name="Zheng P.J."/>
            <person name="Li K.L."/>
            <person name="Liang Y.M."/>
            <person name="Chen X.F."/>
            <person name="Zhang C."/>
            <person name="Zhao X."/>
            <person name="He X."/>
            <person name="Zhang G.Q."/>
            <person name="Liu Z.J."/>
            <person name="Xu Q."/>
        </authorList>
    </citation>
    <scope>NUCLEOTIDE SEQUENCE [LARGE SCALE GENOMIC DNA]</scope>
    <source>
        <strain evidence="2">GZMU011</strain>
    </source>
</reference>
<evidence type="ECO:0000313" key="2">
    <source>
        <dbReference type="EMBL" id="KAL0923369.1"/>
    </source>
</evidence>
<evidence type="ECO:0000313" key="3">
    <source>
        <dbReference type="Proteomes" id="UP001552299"/>
    </source>
</evidence>
<gene>
    <name evidence="2" type="ORF">M5K25_007423</name>
</gene>
<keyword evidence="3" id="KW-1185">Reference proteome</keyword>
<dbReference type="Gene3D" id="3.40.50.1820">
    <property type="entry name" value="alpha/beta hydrolase"/>
    <property type="match status" value="1"/>
</dbReference>
<dbReference type="Proteomes" id="UP001552299">
    <property type="component" value="Unassembled WGS sequence"/>
</dbReference>
<evidence type="ECO:0000259" key="1">
    <source>
        <dbReference type="Pfam" id="PF00561"/>
    </source>
</evidence>
<accession>A0ABD0VEB7</accession>
<dbReference type="SUPFAM" id="SSF53474">
    <property type="entry name" value="alpha/beta-Hydrolases"/>
    <property type="match status" value="1"/>
</dbReference>